<dbReference type="AlphaFoldDB" id="A0AAN7TKN9"/>
<feature type="region of interest" description="Disordered" evidence="1">
    <location>
        <begin position="1"/>
        <end position="66"/>
    </location>
</feature>
<keyword evidence="3" id="KW-1185">Reference proteome</keyword>
<evidence type="ECO:0000313" key="3">
    <source>
        <dbReference type="Proteomes" id="UP001344447"/>
    </source>
</evidence>
<feature type="compositionally biased region" description="Low complexity" evidence="1">
    <location>
        <begin position="39"/>
        <end position="66"/>
    </location>
</feature>
<organism evidence="2 3">
    <name type="scientific">Dictyostelium firmibasis</name>
    <dbReference type="NCBI Taxonomy" id="79012"/>
    <lineage>
        <taxon>Eukaryota</taxon>
        <taxon>Amoebozoa</taxon>
        <taxon>Evosea</taxon>
        <taxon>Eumycetozoa</taxon>
        <taxon>Dictyostelia</taxon>
        <taxon>Dictyosteliales</taxon>
        <taxon>Dictyosteliaceae</taxon>
        <taxon>Dictyostelium</taxon>
    </lineage>
</organism>
<dbReference type="Proteomes" id="UP001344447">
    <property type="component" value="Unassembled WGS sequence"/>
</dbReference>
<dbReference type="InterPro" id="IPR053097">
    <property type="entry name" value="Prespore_vesicle_assoc"/>
</dbReference>
<feature type="region of interest" description="Disordered" evidence="1">
    <location>
        <begin position="207"/>
        <end position="234"/>
    </location>
</feature>
<reference evidence="2 3" key="1">
    <citation type="submission" date="2023-11" db="EMBL/GenBank/DDBJ databases">
        <title>Dfirmibasis_genome.</title>
        <authorList>
            <person name="Edelbroek B."/>
            <person name="Kjellin J."/>
            <person name="Jerlstrom-Hultqvist J."/>
            <person name="Soderbom F."/>
        </authorList>
    </citation>
    <scope>NUCLEOTIDE SEQUENCE [LARGE SCALE GENOMIC DNA]</scope>
    <source>
        <strain evidence="2 3">TNS-C-14</strain>
    </source>
</reference>
<dbReference type="PANTHER" id="PTHR34586:SF8">
    <property type="entry name" value="NUCLEASE-RELATED"/>
    <property type="match status" value="1"/>
</dbReference>
<feature type="region of interest" description="Disordered" evidence="1">
    <location>
        <begin position="246"/>
        <end position="287"/>
    </location>
</feature>
<evidence type="ECO:0000313" key="2">
    <source>
        <dbReference type="EMBL" id="KAK5575597.1"/>
    </source>
</evidence>
<proteinExistence type="predicted"/>
<protein>
    <submittedName>
        <fullName evidence="2">Uncharacterized protein</fullName>
    </submittedName>
</protein>
<sequence>METIENQQQQQQISKEFVTAKTSSPIPIKKSPSHQSLFSTSILGSSPTSHSSSGSSTPTSSSPSNSWTPEIFSSLISSLANWLKGIEENKVTEEEYKFRENELWNDWEWILSTTEEFLIKQNQTENARVLGELDILKRAASNLKVKPIFINRANRVLKEQFSQQQDIDLLSTSPLDPNKRLGIITTIINTLEVEWLNYIKQKYFYDDDDTENNKNDDINDNKNNYENNNTESTTTQFELAEDGWEDNLNNSVNSTSSSNSNSTTNNNNNKNENNNNNNDKEDNTFENSNINLEETKEVRKIDTIDDMIVLKKNINKITWEQFMENFKGSKYSKGVHGRMKDLGWQASHGVDGSLNSRVIGDVTWSIWNTLSSAVKSVREITTEESNELIDIICLLQPMLVKMWLDTIKNSRIGVMNEGIVVAQWKQEESKKKKKQLELKKSGKLDKYTNEKVKILDHERKEISQIRLNLEKKLKLKVKEK</sequence>
<accession>A0AAN7TKN9</accession>
<dbReference type="EMBL" id="JAVFKY010000005">
    <property type="protein sequence ID" value="KAK5575597.1"/>
    <property type="molecule type" value="Genomic_DNA"/>
</dbReference>
<name>A0AAN7TKN9_9MYCE</name>
<feature type="compositionally biased region" description="Low complexity" evidence="1">
    <location>
        <begin position="247"/>
        <end position="277"/>
    </location>
</feature>
<feature type="compositionally biased region" description="Low complexity" evidence="1">
    <location>
        <begin position="221"/>
        <end position="230"/>
    </location>
</feature>
<comment type="caution">
    <text evidence="2">The sequence shown here is derived from an EMBL/GenBank/DDBJ whole genome shotgun (WGS) entry which is preliminary data.</text>
</comment>
<dbReference type="PANTHER" id="PTHR34586">
    <property type="entry name" value="SPERACT/SCAVENGER RECEPTOR DOMAIN-CONTAINING PROTEIN"/>
    <property type="match status" value="1"/>
</dbReference>
<gene>
    <name evidence="2" type="ORF">RB653_006730</name>
</gene>
<evidence type="ECO:0000256" key="1">
    <source>
        <dbReference type="SAM" id="MobiDB-lite"/>
    </source>
</evidence>
<feature type="compositionally biased region" description="Basic and acidic residues" evidence="1">
    <location>
        <begin position="211"/>
        <end position="220"/>
    </location>
</feature>